<dbReference type="RefSeq" id="WP_107826670.1">
    <property type="nucleotide sequence ID" value="NZ_CP160205.1"/>
</dbReference>
<sequence>MQKRQSLERIIFLYMPWGLALLCSSSPATSYLIAWLGSFFIFFITFTGILVPLPDDRPLAEQLMRPILLVHIIFAGYMCCTSIFYFLDALGYDNFHKMPFVILDQHKIELIAQCQRYYCLAHAAFVTGIVSTMRYPIKQKVRVEVENITQLLFKAALITYPASILFLKLPGLSQFANQFNSLSFIACTLALAFAIPEKKAINTTICSLLYAFNFYTSLVSGFKEPIIISVMVLGIFLYPTYKKAVIITFIPALLLLFVLLPTYAAVFRQNAWSGDVDSNDARELAIDAALNQDSETLNNTNWTFLVYRLSEIDMFTSYLESTPDKIPYYNLDLVKQSFIVLVPRVFWPSKPSTEALVMERVYNAGVINRGSNVSAKPAYIVDGYLSGGVLGIFISLFLYGAAAQFISQKAEQLFGGYLLGTALMFSGLFQIFWRGLSFEFILNNVFWSYVSMLLIARYLRKKDILQAIEDTTD</sequence>
<keyword evidence="1" id="KW-0812">Transmembrane</keyword>
<feature type="transmembrane region" description="Helical" evidence="1">
    <location>
        <begin position="440"/>
        <end position="459"/>
    </location>
</feature>
<protein>
    <recommendedName>
        <fullName evidence="4">Oligosaccharide repeat unit polymerase</fullName>
    </recommendedName>
</protein>
<name>A0A2T5JFX8_9SPHI</name>
<evidence type="ECO:0008006" key="4">
    <source>
        <dbReference type="Google" id="ProtNLM"/>
    </source>
</evidence>
<dbReference type="AlphaFoldDB" id="A0A2T5JFX8"/>
<evidence type="ECO:0000313" key="2">
    <source>
        <dbReference type="EMBL" id="PTR01266.1"/>
    </source>
</evidence>
<feature type="transmembrane region" description="Helical" evidence="1">
    <location>
        <begin position="383"/>
        <end position="402"/>
    </location>
</feature>
<dbReference type="EMBL" id="QAOQ01000001">
    <property type="protein sequence ID" value="PTR01266.1"/>
    <property type="molecule type" value="Genomic_DNA"/>
</dbReference>
<dbReference type="Proteomes" id="UP000244168">
    <property type="component" value="Unassembled WGS sequence"/>
</dbReference>
<keyword evidence="1" id="KW-0472">Membrane</keyword>
<proteinExistence type="predicted"/>
<comment type="caution">
    <text evidence="2">The sequence shown here is derived from an EMBL/GenBank/DDBJ whole genome shotgun (WGS) entry which is preliminary data.</text>
</comment>
<accession>A0A2T5JFX8</accession>
<feature type="transmembrane region" description="Helical" evidence="1">
    <location>
        <begin position="148"/>
        <end position="167"/>
    </location>
</feature>
<organism evidence="2 3">
    <name type="scientific">Mucilaginibacter yixingensis</name>
    <dbReference type="NCBI Taxonomy" id="1295612"/>
    <lineage>
        <taxon>Bacteria</taxon>
        <taxon>Pseudomonadati</taxon>
        <taxon>Bacteroidota</taxon>
        <taxon>Sphingobacteriia</taxon>
        <taxon>Sphingobacteriales</taxon>
        <taxon>Sphingobacteriaceae</taxon>
        <taxon>Mucilaginibacter</taxon>
    </lineage>
</organism>
<evidence type="ECO:0000256" key="1">
    <source>
        <dbReference type="SAM" id="Phobius"/>
    </source>
</evidence>
<evidence type="ECO:0000313" key="3">
    <source>
        <dbReference type="Proteomes" id="UP000244168"/>
    </source>
</evidence>
<feature type="transmembrane region" description="Helical" evidence="1">
    <location>
        <begin position="35"/>
        <end position="54"/>
    </location>
</feature>
<dbReference type="OrthoDB" id="735382at2"/>
<gene>
    <name evidence="2" type="ORF">C8P68_101500</name>
</gene>
<keyword evidence="3" id="KW-1185">Reference proteome</keyword>
<feature type="transmembrane region" description="Helical" evidence="1">
    <location>
        <begin position="179"/>
        <end position="195"/>
    </location>
</feature>
<feature type="transmembrane region" description="Helical" evidence="1">
    <location>
        <begin position="414"/>
        <end position="434"/>
    </location>
</feature>
<dbReference type="NCBIfam" id="NF046084">
    <property type="entry name" value="XrtY_assoc_Wzy"/>
    <property type="match status" value="1"/>
</dbReference>
<feature type="transmembrane region" description="Helical" evidence="1">
    <location>
        <begin position="66"/>
        <end position="87"/>
    </location>
</feature>
<feature type="transmembrane region" description="Helical" evidence="1">
    <location>
        <begin position="215"/>
        <end position="238"/>
    </location>
</feature>
<keyword evidence="1" id="KW-1133">Transmembrane helix</keyword>
<reference evidence="2 3" key="1">
    <citation type="submission" date="2018-04" db="EMBL/GenBank/DDBJ databases">
        <title>Genomic Encyclopedia of Archaeal and Bacterial Type Strains, Phase II (KMG-II): from individual species to whole genera.</title>
        <authorList>
            <person name="Goeker M."/>
        </authorList>
    </citation>
    <scope>NUCLEOTIDE SEQUENCE [LARGE SCALE GENOMIC DNA]</scope>
    <source>
        <strain evidence="2 3">DSM 26809</strain>
    </source>
</reference>
<feature type="transmembrane region" description="Helical" evidence="1">
    <location>
        <begin position="245"/>
        <end position="266"/>
    </location>
</feature>